<feature type="transmembrane region" description="Helical" evidence="9">
    <location>
        <begin position="448"/>
        <end position="471"/>
    </location>
</feature>
<dbReference type="InterPro" id="IPR007594">
    <property type="entry name" value="RFT1"/>
</dbReference>
<dbReference type="PANTHER" id="PTHR13117">
    <property type="entry name" value="ENDOPLASMIC RETICULUM MULTISPAN TRANSMEMBRANE PROTEIN-RELATED"/>
    <property type="match status" value="1"/>
</dbReference>
<feature type="transmembrane region" description="Helical" evidence="9">
    <location>
        <begin position="174"/>
        <end position="192"/>
    </location>
</feature>
<evidence type="ECO:0000256" key="4">
    <source>
        <dbReference type="ARBA" id="ARBA00022692"/>
    </source>
</evidence>
<name>A0A6V7W764_MELEN</name>
<sequence>MSSSFVEISKDLIGGQFLLRLFSFLCNFALLRFTDPSILGFFNVRINLIYNTIGFLSREPVRKLCLNSDVSLTEVGIYSFFSSLIAIFVSTFCCTIWFLFWTGFDELSISSKSYLFILLVFSFSVCIELFAEPIIIEQLKSGRTRNYVFNGAILLLLQKFLTIVMLLFKVNPLVAFSLSQLIASLVYFYLFIRDNKKNIFKIYKTSILQFFNLKRFDKGRLKLLKVYLFHSILKQFLTDGANFLMVFSGSVPLKIQAVYDAVDRLASLFVRLILQPFEESALIYFSINLKREGENEENKKLPKNVLETFLIFTKLIFIFGLIIFPFGVSYARLAAFLYGGKLFMENNADQLLSLYSIYLPIIAVNGLFECFVFAQLNAEKVLLHAKFFSFSVFVHLFLNYFLSNYLGVKGFIIANILNYLARIWFNWRFICVAVQKGERWRKMLPSKNLLLALLTAWIVLFTSSFIFYWQMTFLSQFTHVFVGCLMLLLIGFVYVKNDFVEFKMFNLKDK</sequence>
<feature type="transmembrane region" description="Helical" evidence="9">
    <location>
        <begin position="477"/>
        <end position="495"/>
    </location>
</feature>
<evidence type="ECO:0000256" key="8">
    <source>
        <dbReference type="ARBA" id="ARBA00045912"/>
    </source>
</evidence>
<evidence type="ECO:0000256" key="1">
    <source>
        <dbReference type="ARBA" id="ARBA00004477"/>
    </source>
</evidence>
<feature type="transmembrane region" description="Helical" evidence="9">
    <location>
        <begin position="113"/>
        <end position="135"/>
    </location>
</feature>
<keyword evidence="7 9" id="KW-0472">Membrane</keyword>
<dbReference type="GO" id="GO:0006488">
    <property type="term" value="P:dolichol-linked oligosaccharide biosynthetic process"/>
    <property type="evidence" value="ECO:0007669"/>
    <property type="project" value="InterPro"/>
</dbReference>
<evidence type="ECO:0000256" key="2">
    <source>
        <dbReference type="ARBA" id="ARBA00004922"/>
    </source>
</evidence>
<feature type="transmembrane region" description="Helical" evidence="9">
    <location>
        <begin position="381"/>
        <end position="402"/>
    </location>
</feature>
<dbReference type="AlphaFoldDB" id="A0A6V7W764"/>
<feature type="transmembrane region" description="Helical" evidence="9">
    <location>
        <begin position="351"/>
        <end position="374"/>
    </location>
</feature>
<evidence type="ECO:0000256" key="3">
    <source>
        <dbReference type="ARBA" id="ARBA00010288"/>
    </source>
</evidence>
<dbReference type="Pfam" id="PF04506">
    <property type="entry name" value="Rft-1"/>
    <property type="match status" value="1"/>
</dbReference>
<feature type="transmembrane region" description="Helical" evidence="9">
    <location>
        <begin position="147"/>
        <end position="168"/>
    </location>
</feature>
<dbReference type="GO" id="GO:0034203">
    <property type="term" value="P:glycolipid translocation"/>
    <property type="evidence" value="ECO:0007669"/>
    <property type="project" value="TreeGrafter"/>
</dbReference>
<protein>
    <recommendedName>
        <fullName evidence="9">Protein RFT1 homolog</fullName>
    </recommendedName>
</protein>
<gene>
    <name evidence="10" type="ORF">MENT_LOCUS35148</name>
</gene>
<dbReference type="PANTHER" id="PTHR13117:SF5">
    <property type="entry name" value="PROTEIN RFT1 HOMOLOG"/>
    <property type="match status" value="1"/>
</dbReference>
<keyword evidence="6 9" id="KW-1133">Transmembrane helix</keyword>
<dbReference type="OrthoDB" id="9979195at2759"/>
<reference evidence="10 11" key="1">
    <citation type="submission" date="2020-08" db="EMBL/GenBank/DDBJ databases">
        <authorList>
            <person name="Koutsovoulos G."/>
            <person name="Danchin GJ E."/>
        </authorList>
    </citation>
    <scope>NUCLEOTIDE SEQUENCE [LARGE SCALE GENOMIC DNA]</scope>
</reference>
<comment type="similarity">
    <text evidence="3 9">Belongs to the RFT1 family.</text>
</comment>
<accession>A0A6V7W764</accession>
<feature type="transmembrane region" description="Helical" evidence="9">
    <location>
        <begin position="309"/>
        <end position="331"/>
    </location>
</feature>
<evidence type="ECO:0000256" key="5">
    <source>
        <dbReference type="ARBA" id="ARBA00022824"/>
    </source>
</evidence>
<comment type="function">
    <text evidence="8 9">Intramembrane glycolipid transporter that operates in the biosynthetic pathway of dolichol-linked oligosaccharides, the glycan precursors employed in protein asparagine (N)-glycosylation. The sequential addition of sugars to dolichol pyrophosphate produces dolichol-linked oligosaccharides containing fourteen sugars, including two GlcNAcs, nine mannoses and three glucoses. Once assembled, the oligosaccharide is transferred from the lipid to nascent proteins by oligosaccharyltransferases. The assembly of dolichol-linked oligosaccharides begins on the cytosolic side of the endoplasmic reticulum membrane and finishes in its lumen. RFT1 could mediate the translocation of the cytosolically oriented intermediate DolPP-GlcNAc2Man5, produced by ALG11, into the ER lumen where dolichol-linked oligosaccharides assembly continues. However, the intramembrane lipid transporter activity could not be confirmed in vitro.</text>
</comment>
<evidence type="ECO:0000256" key="7">
    <source>
        <dbReference type="ARBA" id="ARBA00023136"/>
    </source>
</evidence>
<evidence type="ECO:0000313" key="10">
    <source>
        <dbReference type="EMBL" id="CAD2182899.1"/>
    </source>
</evidence>
<feature type="transmembrane region" description="Helical" evidence="9">
    <location>
        <begin position="77"/>
        <end position="101"/>
    </location>
</feature>
<feature type="transmembrane region" description="Helical" evidence="9">
    <location>
        <begin position="408"/>
        <end position="427"/>
    </location>
</feature>
<feature type="transmembrane region" description="Helical" evidence="9">
    <location>
        <begin position="37"/>
        <end position="56"/>
    </location>
</feature>
<dbReference type="GO" id="GO:0005789">
    <property type="term" value="C:endoplasmic reticulum membrane"/>
    <property type="evidence" value="ECO:0007669"/>
    <property type="project" value="UniProtKB-SubCell"/>
</dbReference>
<evidence type="ECO:0000256" key="9">
    <source>
        <dbReference type="RuleBase" id="RU365067"/>
    </source>
</evidence>
<dbReference type="Proteomes" id="UP000580250">
    <property type="component" value="Unassembled WGS sequence"/>
</dbReference>
<comment type="caution">
    <text evidence="10">The sequence shown here is derived from an EMBL/GenBank/DDBJ whole genome shotgun (WGS) entry which is preliminary data.</text>
</comment>
<keyword evidence="4 9" id="KW-0812">Transmembrane</keyword>
<organism evidence="10 11">
    <name type="scientific">Meloidogyne enterolobii</name>
    <name type="common">Root-knot nematode worm</name>
    <name type="synonym">Meloidogyne mayaguensis</name>
    <dbReference type="NCBI Taxonomy" id="390850"/>
    <lineage>
        <taxon>Eukaryota</taxon>
        <taxon>Metazoa</taxon>
        <taxon>Ecdysozoa</taxon>
        <taxon>Nematoda</taxon>
        <taxon>Chromadorea</taxon>
        <taxon>Rhabditida</taxon>
        <taxon>Tylenchina</taxon>
        <taxon>Tylenchomorpha</taxon>
        <taxon>Tylenchoidea</taxon>
        <taxon>Meloidogynidae</taxon>
        <taxon>Meloidogyninae</taxon>
        <taxon>Meloidogyne</taxon>
    </lineage>
</organism>
<comment type="subcellular location">
    <subcellularLocation>
        <location evidence="1 9">Endoplasmic reticulum membrane</location>
        <topology evidence="1 9">Multi-pass membrane protein</topology>
    </subcellularLocation>
</comment>
<feature type="transmembrane region" description="Helical" evidence="9">
    <location>
        <begin position="12"/>
        <end position="31"/>
    </location>
</feature>
<comment type="pathway">
    <text evidence="2">Protein modification; protein glycosylation.</text>
</comment>
<proteinExistence type="inferred from homology"/>
<evidence type="ECO:0000256" key="6">
    <source>
        <dbReference type="ARBA" id="ARBA00022989"/>
    </source>
</evidence>
<dbReference type="EMBL" id="CAJEWN010000447">
    <property type="protein sequence ID" value="CAD2182899.1"/>
    <property type="molecule type" value="Genomic_DNA"/>
</dbReference>
<keyword evidence="5" id="KW-0256">Endoplasmic reticulum</keyword>
<evidence type="ECO:0000313" key="11">
    <source>
        <dbReference type="Proteomes" id="UP000580250"/>
    </source>
</evidence>